<evidence type="ECO:0000313" key="3">
    <source>
        <dbReference type="Proteomes" id="UP000250235"/>
    </source>
</evidence>
<accession>A0A2Z7D597</accession>
<evidence type="ECO:0000256" key="1">
    <source>
        <dbReference type="SAM" id="MobiDB-lite"/>
    </source>
</evidence>
<keyword evidence="3" id="KW-1185">Reference proteome</keyword>
<evidence type="ECO:0000313" key="2">
    <source>
        <dbReference type="EMBL" id="KZV54804.1"/>
    </source>
</evidence>
<feature type="region of interest" description="Disordered" evidence="1">
    <location>
        <begin position="93"/>
        <end position="123"/>
    </location>
</feature>
<dbReference type="Proteomes" id="UP000250235">
    <property type="component" value="Unassembled WGS sequence"/>
</dbReference>
<sequence>MHDTCVNVSDLYVHVHDHTFSPCPPHGFEFFLHGAEPMARCRAPRSVCFCMRDAAPSQHSFSSCVLGWGQGWSRWNRMDLGVVQTEGLRQWRPEQRERSLIPAGGRDGAQHGRTIRGRGRCSHPSGASLCILQRRDHSRGLLRAQLSRDSSSIDHRASRGHSSRGPAPLSPEDTRPARNATSSIPDRA</sequence>
<reference evidence="2 3" key="1">
    <citation type="journal article" date="2015" name="Proc. Natl. Acad. Sci. U.S.A.">
        <title>The resurrection genome of Boea hygrometrica: A blueprint for survival of dehydration.</title>
        <authorList>
            <person name="Xiao L."/>
            <person name="Yang G."/>
            <person name="Zhang L."/>
            <person name="Yang X."/>
            <person name="Zhao S."/>
            <person name="Ji Z."/>
            <person name="Zhou Q."/>
            <person name="Hu M."/>
            <person name="Wang Y."/>
            <person name="Chen M."/>
            <person name="Xu Y."/>
            <person name="Jin H."/>
            <person name="Xiao X."/>
            <person name="Hu G."/>
            <person name="Bao F."/>
            <person name="Hu Y."/>
            <person name="Wan P."/>
            <person name="Li L."/>
            <person name="Deng X."/>
            <person name="Kuang T."/>
            <person name="Xiang C."/>
            <person name="Zhu J.K."/>
            <person name="Oliver M.J."/>
            <person name="He Y."/>
        </authorList>
    </citation>
    <scope>NUCLEOTIDE SEQUENCE [LARGE SCALE GENOMIC DNA]</scope>
    <source>
        <strain evidence="3">cv. XS01</strain>
    </source>
</reference>
<feature type="compositionally biased region" description="Polar residues" evidence="1">
    <location>
        <begin position="179"/>
        <end position="188"/>
    </location>
</feature>
<organism evidence="2 3">
    <name type="scientific">Dorcoceras hygrometricum</name>
    <dbReference type="NCBI Taxonomy" id="472368"/>
    <lineage>
        <taxon>Eukaryota</taxon>
        <taxon>Viridiplantae</taxon>
        <taxon>Streptophyta</taxon>
        <taxon>Embryophyta</taxon>
        <taxon>Tracheophyta</taxon>
        <taxon>Spermatophyta</taxon>
        <taxon>Magnoliopsida</taxon>
        <taxon>eudicotyledons</taxon>
        <taxon>Gunneridae</taxon>
        <taxon>Pentapetalae</taxon>
        <taxon>asterids</taxon>
        <taxon>lamiids</taxon>
        <taxon>Lamiales</taxon>
        <taxon>Gesneriaceae</taxon>
        <taxon>Didymocarpoideae</taxon>
        <taxon>Trichosporeae</taxon>
        <taxon>Loxocarpinae</taxon>
        <taxon>Dorcoceras</taxon>
    </lineage>
</organism>
<proteinExistence type="predicted"/>
<name>A0A2Z7D597_9LAMI</name>
<protein>
    <submittedName>
        <fullName evidence="2">Uncharacterized protein</fullName>
    </submittedName>
</protein>
<gene>
    <name evidence="2" type="ORF">F511_04426</name>
</gene>
<feature type="region of interest" description="Disordered" evidence="1">
    <location>
        <begin position="145"/>
        <end position="188"/>
    </location>
</feature>
<dbReference type="AlphaFoldDB" id="A0A2Z7D597"/>
<dbReference type="EMBL" id="KQ989117">
    <property type="protein sequence ID" value="KZV54804.1"/>
    <property type="molecule type" value="Genomic_DNA"/>
</dbReference>